<dbReference type="RefSeq" id="WP_188848357.1">
    <property type="nucleotide sequence ID" value="NZ_BMQS01000004.1"/>
</dbReference>
<dbReference type="Pfam" id="PF01935">
    <property type="entry name" value="DUF87"/>
    <property type="match status" value="1"/>
</dbReference>
<gene>
    <name evidence="7" type="ORF">GCM10007116_05140</name>
</gene>
<dbReference type="OrthoDB" id="107033at2157"/>
<evidence type="ECO:0000256" key="4">
    <source>
        <dbReference type="ARBA" id="ARBA00048988"/>
    </source>
</evidence>
<evidence type="ECO:0000259" key="6">
    <source>
        <dbReference type="Pfam" id="PF09378"/>
    </source>
</evidence>
<dbReference type="GO" id="GO:0043138">
    <property type="term" value="F:3'-5' DNA helicase activity"/>
    <property type="evidence" value="ECO:0007669"/>
    <property type="project" value="UniProtKB-EC"/>
</dbReference>
<dbReference type="Proteomes" id="UP000616143">
    <property type="component" value="Unassembled WGS sequence"/>
</dbReference>
<comment type="caution">
    <text evidence="7">The sequence shown here is derived from an EMBL/GenBank/DDBJ whole genome shotgun (WGS) entry which is preliminary data.</text>
</comment>
<comment type="catalytic activity">
    <reaction evidence="4">
        <text>ATP + H2O = ADP + phosphate + H(+)</text>
        <dbReference type="Rhea" id="RHEA:13065"/>
        <dbReference type="ChEBI" id="CHEBI:15377"/>
        <dbReference type="ChEBI" id="CHEBI:15378"/>
        <dbReference type="ChEBI" id="CHEBI:30616"/>
        <dbReference type="ChEBI" id="CHEBI:43474"/>
        <dbReference type="ChEBI" id="CHEBI:456216"/>
        <dbReference type="EC" id="5.6.2.4"/>
    </reaction>
</comment>
<evidence type="ECO:0000256" key="1">
    <source>
        <dbReference type="ARBA" id="ARBA00007816"/>
    </source>
</evidence>
<reference evidence="7" key="1">
    <citation type="journal article" date="2014" name="Int. J. Syst. Evol. Microbiol.">
        <title>Complete genome sequence of Corynebacterium casei LMG S-19264T (=DSM 44701T), isolated from a smear-ripened cheese.</title>
        <authorList>
            <consortium name="US DOE Joint Genome Institute (JGI-PGF)"/>
            <person name="Walter F."/>
            <person name="Albersmeier A."/>
            <person name="Kalinowski J."/>
            <person name="Ruckert C."/>
        </authorList>
    </citation>
    <scope>NUCLEOTIDE SEQUENCE</scope>
    <source>
        <strain evidence="7">JCM 31740</strain>
    </source>
</reference>
<comment type="similarity">
    <text evidence="1">Belongs to the HerA family.</text>
</comment>
<comment type="catalytic activity">
    <reaction evidence="3">
        <text>ATP + H2O = ADP + phosphate + H(+)</text>
        <dbReference type="Rhea" id="RHEA:13065"/>
        <dbReference type="ChEBI" id="CHEBI:15377"/>
        <dbReference type="ChEBI" id="CHEBI:15378"/>
        <dbReference type="ChEBI" id="CHEBI:30616"/>
        <dbReference type="ChEBI" id="CHEBI:43474"/>
        <dbReference type="ChEBI" id="CHEBI:456216"/>
        <dbReference type="EC" id="5.6.2.3"/>
    </reaction>
</comment>
<sequence length="511" mass="56108">MVLGHVIDEADTLSATAITASKVRLGTYVVLEYDGYKVLGLVTKVSRGSPLLNGSIRDPDAAERISNMRLNSNVKFPEYITVRVKLLCNLNDRALLQPDLPPPPGTPLREPTNEELAAVFSDGDLRLGKLVGSETEVKIRLRYLTRHLAILAATGSGKSNTVAVLAQRIASLGGAVVIFDYHGEYSASTIDKLNPIQPKLNPLKLSTREFATLINIRDNAFVQYRILRTIWKTFKESLEKGREEGQISLPSTAQEFVERLKGMLGANESELQGKGGKDTTAEVLNKLEDFAETYASIIDFTAKDVVDQLKLGHVNVVDLINLDEEAMDAVVSHYLRRLLETGKSSRSARSRGGNTKFFPVVTVLEEAHVFLPKGSPTLAKFWAAKIAREGRKFGVSLVIVSQRPKGLDENILSQMTNKIVLRIVEPSDKRYILESSDNLSEDLVEQLSSLNTGQAIVVGKIVSIPAILQVDKFEGTLGGSDPDIIGEWTRAKEEMENSISLARKVAQMGDL</sequence>
<feature type="domain" description="Helicase HerA central" evidence="5">
    <location>
        <begin position="126"/>
        <end position="338"/>
    </location>
</feature>
<organism evidence="7 8">
    <name type="scientific">Sulfodiicoccus acidiphilus</name>
    <dbReference type="NCBI Taxonomy" id="1670455"/>
    <lineage>
        <taxon>Archaea</taxon>
        <taxon>Thermoproteota</taxon>
        <taxon>Thermoprotei</taxon>
        <taxon>Sulfolobales</taxon>
        <taxon>Sulfolobaceae</taxon>
        <taxon>Sulfodiicoccus</taxon>
    </lineage>
</organism>
<dbReference type="EMBL" id="BMQS01000004">
    <property type="protein sequence ID" value="GGT90309.1"/>
    <property type="molecule type" value="Genomic_DNA"/>
</dbReference>
<dbReference type="PANTHER" id="PTHR42957">
    <property type="entry name" value="HELICASE MJ1565-RELATED"/>
    <property type="match status" value="1"/>
</dbReference>
<dbReference type="InterPro" id="IPR008571">
    <property type="entry name" value="HerA-like"/>
</dbReference>
<evidence type="ECO:0008006" key="9">
    <source>
        <dbReference type="Google" id="ProtNLM"/>
    </source>
</evidence>
<dbReference type="GO" id="GO:0043139">
    <property type="term" value="F:5'-3' DNA helicase activity"/>
    <property type="evidence" value="ECO:0007669"/>
    <property type="project" value="UniProtKB-EC"/>
</dbReference>
<evidence type="ECO:0000256" key="3">
    <source>
        <dbReference type="ARBA" id="ARBA00048954"/>
    </source>
</evidence>
<dbReference type="AlphaFoldDB" id="A0A830GZZ5"/>
<dbReference type="InterPro" id="IPR002789">
    <property type="entry name" value="HerA_central"/>
</dbReference>
<proteinExistence type="inferred from homology"/>
<dbReference type="Pfam" id="PF09378">
    <property type="entry name" value="HAS-barrel"/>
    <property type="match status" value="1"/>
</dbReference>
<comment type="catalytic activity">
    <reaction evidence="2">
        <text>Couples ATP hydrolysis with the unwinding of duplex DNA by translocating in the 3'-5' direction.</text>
        <dbReference type="EC" id="5.6.2.4"/>
    </reaction>
</comment>
<evidence type="ECO:0000313" key="7">
    <source>
        <dbReference type="EMBL" id="GGT90309.1"/>
    </source>
</evidence>
<dbReference type="InterPro" id="IPR027417">
    <property type="entry name" value="P-loop_NTPase"/>
</dbReference>
<evidence type="ECO:0000259" key="5">
    <source>
        <dbReference type="Pfam" id="PF01935"/>
    </source>
</evidence>
<dbReference type="Gene3D" id="3.40.50.300">
    <property type="entry name" value="P-loop containing nucleotide triphosphate hydrolases"/>
    <property type="match status" value="2"/>
</dbReference>
<dbReference type="SUPFAM" id="SSF52540">
    <property type="entry name" value="P-loop containing nucleoside triphosphate hydrolases"/>
    <property type="match status" value="1"/>
</dbReference>
<evidence type="ECO:0000313" key="8">
    <source>
        <dbReference type="Proteomes" id="UP000616143"/>
    </source>
</evidence>
<protein>
    <recommendedName>
        <fullName evidence="9">DNA helicase</fullName>
    </recommendedName>
</protein>
<feature type="domain" description="Helicase HerA barrel" evidence="6">
    <location>
        <begin position="4"/>
        <end position="87"/>
    </location>
</feature>
<reference evidence="7" key="2">
    <citation type="submission" date="2020-09" db="EMBL/GenBank/DDBJ databases">
        <authorList>
            <person name="Sun Q."/>
            <person name="Ohkuma M."/>
        </authorList>
    </citation>
    <scope>NUCLEOTIDE SEQUENCE</scope>
    <source>
        <strain evidence="7">JCM 31740</strain>
    </source>
</reference>
<dbReference type="InterPro" id="IPR018538">
    <property type="entry name" value="HerA_barrel_dom"/>
</dbReference>
<evidence type="ECO:0000256" key="2">
    <source>
        <dbReference type="ARBA" id="ARBA00034617"/>
    </source>
</evidence>
<name>A0A830GZZ5_9CREN</name>
<accession>A0A830GZZ5</accession>
<dbReference type="PANTHER" id="PTHR42957:SF1">
    <property type="entry name" value="HELICASE MJ1565-RELATED"/>
    <property type="match status" value="1"/>
</dbReference>